<comment type="caution">
    <text evidence="2">The sequence shown here is derived from an EMBL/GenBank/DDBJ whole genome shotgun (WGS) entry which is preliminary data.</text>
</comment>
<dbReference type="EMBL" id="JACJIQ010000018">
    <property type="protein sequence ID" value="MBA9079149.1"/>
    <property type="molecule type" value="Genomic_DNA"/>
</dbReference>
<organism evidence="2 3">
    <name type="scientific">Rufibacter quisquiliarum</name>
    <dbReference type="NCBI Taxonomy" id="1549639"/>
    <lineage>
        <taxon>Bacteria</taxon>
        <taxon>Pseudomonadati</taxon>
        <taxon>Bacteroidota</taxon>
        <taxon>Cytophagia</taxon>
        <taxon>Cytophagales</taxon>
        <taxon>Hymenobacteraceae</taxon>
        <taxon>Rufibacter</taxon>
    </lineage>
</organism>
<keyword evidence="1" id="KW-1133">Transmembrane helix</keyword>
<evidence type="ECO:0000313" key="3">
    <source>
        <dbReference type="Proteomes" id="UP000563094"/>
    </source>
</evidence>
<dbReference type="AlphaFoldDB" id="A0A839GQQ1"/>
<dbReference type="Proteomes" id="UP000563094">
    <property type="component" value="Unassembled WGS sequence"/>
</dbReference>
<feature type="transmembrane region" description="Helical" evidence="1">
    <location>
        <begin position="51"/>
        <end position="69"/>
    </location>
</feature>
<gene>
    <name evidence="2" type="ORF">FHS90_003884</name>
</gene>
<accession>A0A839GQQ1</accession>
<protein>
    <submittedName>
        <fullName evidence="2">Uncharacterized protein</fullName>
    </submittedName>
</protein>
<proteinExistence type="predicted"/>
<evidence type="ECO:0000313" key="2">
    <source>
        <dbReference type="EMBL" id="MBA9079149.1"/>
    </source>
</evidence>
<name>A0A839GQQ1_9BACT</name>
<reference evidence="2 3" key="1">
    <citation type="submission" date="2020-08" db="EMBL/GenBank/DDBJ databases">
        <title>Genomic Encyclopedia of Type Strains, Phase IV (KMG-IV): sequencing the most valuable type-strain genomes for metagenomic binning, comparative biology and taxonomic classification.</title>
        <authorList>
            <person name="Goeker M."/>
        </authorList>
    </citation>
    <scope>NUCLEOTIDE SEQUENCE [LARGE SCALE GENOMIC DNA]</scope>
    <source>
        <strain evidence="2 3">DSM 29854</strain>
    </source>
</reference>
<sequence>MYRQKATQEDLFPLMLFIGSIEAQHQEMSWLDKAVLMLKRSFSFQESEQCLIWVVVGLLIVAFILRVVVGNKNFRK</sequence>
<keyword evidence="1" id="KW-0812">Transmembrane</keyword>
<keyword evidence="1" id="KW-0472">Membrane</keyword>
<keyword evidence="3" id="KW-1185">Reference proteome</keyword>
<evidence type="ECO:0000256" key="1">
    <source>
        <dbReference type="SAM" id="Phobius"/>
    </source>
</evidence>